<evidence type="ECO:0000256" key="1">
    <source>
        <dbReference type="SAM" id="MobiDB-lite"/>
    </source>
</evidence>
<feature type="compositionally biased region" description="Basic and acidic residues" evidence="1">
    <location>
        <begin position="12"/>
        <end position="48"/>
    </location>
</feature>
<protein>
    <submittedName>
        <fullName evidence="2">Uncharacterized protein</fullName>
    </submittedName>
</protein>
<evidence type="ECO:0000313" key="2">
    <source>
        <dbReference type="EMBL" id="SEL12640.1"/>
    </source>
</evidence>
<organism evidence="2 3">
    <name type="scientific">Parapedobacter koreensis</name>
    <dbReference type="NCBI Taxonomy" id="332977"/>
    <lineage>
        <taxon>Bacteria</taxon>
        <taxon>Pseudomonadati</taxon>
        <taxon>Bacteroidota</taxon>
        <taxon>Sphingobacteriia</taxon>
        <taxon>Sphingobacteriales</taxon>
        <taxon>Sphingobacteriaceae</taxon>
        <taxon>Parapedobacter</taxon>
    </lineage>
</organism>
<feature type="region of interest" description="Disordered" evidence="1">
    <location>
        <begin position="1"/>
        <end position="66"/>
    </location>
</feature>
<dbReference type="Proteomes" id="UP000198916">
    <property type="component" value="Unassembled WGS sequence"/>
</dbReference>
<name>A0A1H7MMU6_9SPHI</name>
<keyword evidence="3" id="KW-1185">Reference proteome</keyword>
<evidence type="ECO:0000313" key="3">
    <source>
        <dbReference type="Proteomes" id="UP000198916"/>
    </source>
</evidence>
<dbReference type="AlphaFoldDB" id="A0A1H7MMU6"/>
<reference evidence="3" key="1">
    <citation type="submission" date="2016-10" db="EMBL/GenBank/DDBJ databases">
        <authorList>
            <person name="Varghese N."/>
            <person name="Submissions S."/>
        </authorList>
    </citation>
    <scope>NUCLEOTIDE SEQUENCE [LARGE SCALE GENOMIC DNA]</scope>
    <source>
        <strain evidence="3">Jip14</strain>
    </source>
</reference>
<feature type="compositionally biased region" description="Polar residues" evidence="1">
    <location>
        <begin position="1"/>
        <end position="11"/>
    </location>
</feature>
<dbReference type="RefSeq" id="WP_090605168.1">
    <property type="nucleotide sequence ID" value="NZ_FNZR01000003.1"/>
</dbReference>
<gene>
    <name evidence="2" type="ORF">SAMN05421740_103582</name>
</gene>
<dbReference type="OrthoDB" id="9870100at2"/>
<accession>A0A1H7MMU6</accession>
<dbReference type="EMBL" id="FNZR01000003">
    <property type="protein sequence ID" value="SEL12640.1"/>
    <property type="molecule type" value="Genomic_DNA"/>
</dbReference>
<proteinExistence type="predicted"/>
<sequence length="66" mass="7569">MERKNQLTTVPKDSRNSKPLTKERKDENDIVAEAEHVTDIDKESFADRNHKRRHDSPADISNPGTV</sequence>